<proteinExistence type="predicted"/>
<comment type="caution">
    <text evidence="2">The sequence shown here is derived from an EMBL/GenBank/DDBJ whole genome shotgun (WGS) entry which is preliminary data.</text>
</comment>
<organism evidence="2 3">
    <name type="scientific">Paracoccus halophilus</name>
    <dbReference type="NCBI Taxonomy" id="376733"/>
    <lineage>
        <taxon>Bacteria</taxon>
        <taxon>Pseudomonadati</taxon>
        <taxon>Pseudomonadota</taxon>
        <taxon>Alphaproteobacteria</taxon>
        <taxon>Rhodobacterales</taxon>
        <taxon>Paracoccaceae</taxon>
        <taxon>Paracoccus</taxon>
    </lineage>
</organism>
<protein>
    <submittedName>
        <fullName evidence="2">Twin-arginine translocation pathway signal</fullName>
    </submittedName>
</protein>
<evidence type="ECO:0000256" key="1">
    <source>
        <dbReference type="SAM" id="SignalP"/>
    </source>
</evidence>
<feature type="chain" id="PRO_5001954165" evidence="1">
    <location>
        <begin position="24"/>
        <end position="353"/>
    </location>
</feature>
<evidence type="ECO:0000313" key="2">
    <source>
        <dbReference type="EMBL" id="KGJ02524.1"/>
    </source>
</evidence>
<dbReference type="InterPro" id="IPR006311">
    <property type="entry name" value="TAT_signal"/>
</dbReference>
<keyword evidence="3" id="KW-1185">Reference proteome</keyword>
<dbReference type="SUPFAM" id="SSF50969">
    <property type="entry name" value="YVTN repeat-like/Quinoprotein amine dehydrogenase"/>
    <property type="match status" value="1"/>
</dbReference>
<dbReference type="Gene3D" id="2.130.10.10">
    <property type="entry name" value="YVTN repeat-like/Quinoprotein amine dehydrogenase"/>
    <property type="match status" value="1"/>
</dbReference>
<dbReference type="Proteomes" id="UP000029846">
    <property type="component" value="Unassembled WGS sequence"/>
</dbReference>
<dbReference type="InterPro" id="IPR008311">
    <property type="entry name" value="UCP028101"/>
</dbReference>
<dbReference type="eggNOG" id="COG3490">
    <property type="taxonomic scope" value="Bacteria"/>
</dbReference>
<dbReference type="InterPro" id="IPR015943">
    <property type="entry name" value="WD40/YVTN_repeat-like_dom_sf"/>
</dbReference>
<evidence type="ECO:0000313" key="3">
    <source>
        <dbReference type="Proteomes" id="UP000029846"/>
    </source>
</evidence>
<accession>A0A099EWH0</accession>
<sequence>MATRRGFMASLAAALTVPRLTWADAGSPSFLAAAKRGDDFVLYGLDLRGEAVFSVPLPARGHAAAAHPARPEAVAFARRPGSFALVIDCARGLVAHRLTPPGGRQFNGHGAFSEDGAVLYTSEVVAETSEGRLGIWDAAGNYARIAELPSGGIGPHELRRLPDGVLVVANGGIRTDPGDRRKLNIDRMRPSLTYLDPQGRLLEQVDLGAEHHQLSIRHLAPGPDGEVAFAMQWEGDPAEPVPLLGLHRRGEAARLCPPDESEAWAMQGYAGSIAWSGDRIALTSPPGGVVHLFDGRGGFLRAIRRTDASGVAALPDGLMITDGTGAVSRIGAEGLRPLQRFDLAWDNHLVALG</sequence>
<dbReference type="AlphaFoldDB" id="A0A099EWH0"/>
<dbReference type="EMBL" id="JRKN01000036">
    <property type="protein sequence ID" value="KGJ02524.1"/>
    <property type="molecule type" value="Genomic_DNA"/>
</dbReference>
<dbReference type="PIRSF" id="PIRSF028101">
    <property type="entry name" value="UCP028101"/>
    <property type="match status" value="1"/>
</dbReference>
<gene>
    <name evidence="2" type="ORF">IT41_17175</name>
</gene>
<dbReference type="Pfam" id="PF07433">
    <property type="entry name" value="DUF1513"/>
    <property type="match status" value="1"/>
</dbReference>
<name>A0A099EWH0_9RHOB</name>
<dbReference type="OrthoDB" id="5624218at2"/>
<dbReference type="PROSITE" id="PS51318">
    <property type="entry name" value="TAT"/>
    <property type="match status" value="1"/>
</dbReference>
<keyword evidence="1" id="KW-0732">Signal</keyword>
<reference evidence="2 3" key="1">
    <citation type="submission" date="2014-09" db="EMBL/GenBank/DDBJ databases">
        <authorList>
            <person name="McGinnis J.M."/>
            <person name="Wolfgang W.J."/>
        </authorList>
    </citation>
    <scope>NUCLEOTIDE SEQUENCE [LARGE SCALE GENOMIC DNA]</scope>
    <source>
        <strain evidence="2 3">JCM 14014</strain>
    </source>
</reference>
<dbReference type="STRING" id="376733.SAMN04487972_13117"/>
<dbReference type="InterPro" id="IPR011044">
    <property type="entry name" value="Quino_amine_DH_bsu"/>
</dbReference>
<reference evidence="2 3" key="2">
    <citation type="submission" date="2014-10" db="EMBL/GenBank/DDBJ databases">
        <title>Paracoccus sanguinis sp. nov., isolated from clinical specimens of New York State patients.</title>
        <authorList>
            <person name="Mingle L.A."/>
            <person name="Cole J.A."/>
            <person name="Lapierre P."/>
            <person name="Musser K.A."/>
        </authorList>
    </citation>
    <scope>NUCLEOTIDE SEQUENCE [LARGE SCALE GENOMIC DNA]</scope>
    <source>
        <strain evidence="2 3">JCM 14014</strain>
    </source>
</reference>
<feature type="signal peptide" evidence="1">
    <location>
        <begin position="1"/>
        <end position="23"/>
    </location>
</feature>
<dbReference type="RefSeq" id="WP_036743505.1">
    <property type="nucleotide sequence ID" value="NZ_FOJO01000031.1"/>
</dbReference>